<feature type="signal peptide" evidence="12">
    <location>
        <begin position="1"/>
        <end position="36"/>
    </location>
</feature>
<dbReference type="Pfam" id="PF07715">
    <property type="entry name" value="Plug"/>
    <property type="match status" value="1"/>
</dbReference>
<evidence type="ECO:0000259" key="14">
    <source>
        <dbReference type="Pfam" id="PF07715"/>
    </source>
</evidence>
<keyword evidence="8 15" id="KW-0675">Receptor</keyword>
<keyword evidence="7 10" id="KW-0472">Membrane</keyword>
<evidence type="ECO:0000256" key="8">
    <source>
        <dbReference type="ARBA" id="ARBA00023170"/>
    </source>
</evidence>
<dbReference type="Gene3D" id="2.170.130.10">
    <property type="entry name" value="TonB-dependent receptor, plug domain"/>
    <property type="match status" value="1"/>
</dbReference>
<evidence type="ECO:0000256" key="11">
    <source>
        <dbReference type="RuleBase" id="RU003357"/>
    </source>
</evidence>
<evidence type="ECO:0000256" key="3">
    <source>
        <dbReference type="ARBA" id="ARBA00022452"/>
    </source>
</evidence>
<feature type="domain" description="TonB-dependent receptor-like beta-barrel" evidence="13">
    <location>
        <begin position="452"/>
        <end position="913"/>
    </location>
</feature>
<evidence type="ECO:0000256" key="7">
    <source>
        <dbReference type="ARBA" id="ARBA00023136"/>
    </source>
</evidence>
<keyword evidence="6 11" id="KW-0798">TonB box</keyword>
<sequence>MPSLPPRPAPSASAPRRALWLVLVALVALGARPASAQGSIAGTVVDPATDFPVIGASVLVIGTTRGAASDVNGEFTIEGLSGGDYTVRVSYVGYQTKEFTGIAVANGETTRLDIELEEAVLGAENEVIVVGDAPLIDVERAESAYTISQDQIESRPVRDVQDVISNQAGVTQDPTGLYIRGGRATETGYVVDGVSAKDPLAGTGFGLDLGSNALGEVEVVTTGADASVGDATSGVVQIRTREGTDTFEARAAVQRDNFGFNEDWESSFNEDNVELSLAGPIVPGKVRFFTSGQGTFSDGFERYLSTPDSTFYSVPDQVSSSIASDFWAPRRGNRWNGLGKLVYLPRAGMKLVGSYQRSLAVNQNTRMLQVTGNDAVVAPGFQYAFALQPDLANTYTQDANLAYLLWTHAVGQRSIYEVQVSRLFTRLRADANGRDWRPENVDSELDPFSIPGFPGDIFGNPTSVPADTALFVLPGPGFVNNGGVATDWHDHFAEQLTARAEFTRFTANESYELTAGAEFTLNDYQWIDIARPWVGAPIQLPDGTFTQSNRLGQSSDIWRVKPRRSAFYTTHRFRYNGLIASLGGRFEAWAAGQYVDDLVADSAFTIPTAIREGYESDTTPLLGLRWKARLLPKLNVSFPIRDNQVLFFSYGHSMRLPHPTYLYTNLDPFYQDRSFFSDLGNPNLDPEIDIAYELGVRNQITANDALNVTAFWRDKFDFITVASVTIADPTGRETNRALRVNGDFARVRGIEVSYTKRVGAWFLGQFSGSYSRATGLSSTNNDALQDLITDGNADNTFETPLAWDRPLDLKASVTLSHDEAEPWLGIPGLNRVKLFVQSTFRSGQRYTPVEFVGNEVNPFTGERDWRPVYETVDDPALRFSETGKPWWWFDLRAERRFGIGGSDLIATLEIENLFNQKNSVIVNPVTGEAYPEIEPGTDPTTLRGNPEYDVPTYLRDPRFEDPSTSGLPPFNPARFLTPRHVVLGVSYKF</sequence>
<dbReference type="SUPFAM" id="SSF56935">
    <property type="entry name" value="Porins"/>
    <property type="match status" value="1"/>
</dbReference>
<dbReference type="GO" id="GO:0044718">
    <property type="term" value="P:siderophore transmembrane transport"/>
    <property type="evidence" value="ECO:0007669"/>
    <property type="project" value="TreeGrafter"/>
</dbReference>
<evidence type="ECO:0000256" key="1">
    <source>
        <dbReference type="ARBA" id="ARBA00004571"/>
    </source>
</evidence>
<dbReference type="SUPFAM" id="SSF49464">
    <property type="entry name" value="Carboxypeptidase regulatory domain-like"/>
    <property type="match status" value="1"/>
</dbReference>
<reference evidence="15 16" key="1">
    <citation type="submission" date="2016-11" db="EMBL/GenBank/DDBJ databases">
        <title>Study of marine rhodopsin-containing bacteria.</title>
        <authorList>
            <person name="Yoshizawa S."/>
            <person name="Kumagai Y."/>
            <person name="Kogure K."/>
        </authorList>
    </citation>
    <scope>NUCLEOTIDE SEQUENCE [LARGE SCALE GENOMIC DNA]</scope>
    <source>
        <strain evidence="15 16">SAORIC-28</strain>
    </source>
</reference>
<dbReference type="EMBL" id="MQWD01000001">
    <property type="protein sequence ID" value="PAP78725.1"/>
    <property type="molecule type" value="Genomic_DNA"/>
</dbReference>
<proteinExistence type="inferred from homology"/>
<dbReference type="AlphaFoldDB" id="A0A271J6Z8"/>
<evidence type="ECO:0000256" key="6">
    <source>
        <dbReference type="ARBA" id="ARBA00023077"/>
    </source>
</evidence>
<dbReference type="Gene3D" id="2.60.40.1120">
    <property type="entry name" value="Carboxypeptidase-like, regulatory domain"/>
    <property type="match status" value="1"/>
</dbReference>
<protein>
    <submittedName>
        <fullName evidence="15">TonB-dependent receptor</fullName>
    </submittedName>
</protein>
<dbReference type="InterPro" id="IPR008969">
    <property type="entry name" value="CarboxyPept-like_regulatory"/>
</dbReference>
<dbReference type="Pfam" id="PF00593">
    <property type="entry name" value="TonB_dep_Rec_b-barrel"/>
    <property type="match status" value="1"/>
</dbReference>
<dbReference type="Pfam" id="PF13620">
    <property type="entry name" value="CarboxypepD_reg"/>
    <property type="match status" value="1"/>
</dbReference>
<organism evidence="15 16">
    <name type="scientific">Rubrivirga marina</name>
    <dbReference type="NCBI Taxonomy" id="1196024"/>
    <lineage>
        <taxon>Bacteria</taxon>
        <taxon>Pseudomonadati</taxon>
        <taxon>Rhodothermota</taxon>
        <taxon>Rhodothermia</taxon>
        <taxon>Rhodothermales</taxon>
        <taxon>Rubricoccaceae</taxon>
        <taxon>Rubrivirga</taxon>
    </lineage>
</organism>
<evidence type="ECO:0000256" key="9">
    <source>
        <dbReference type="ARBA" id="ARBA00023237"/>
    </source>
</evidence>
<dbReference type="PROSITE" id="PS52016">
    <property type="entry name" value="TONB_DEPENDENT_REC_3"/>
    <property type="match status" value="1"/>
</dbReference>
<evidence type="ECO:0000256" key="12">
    <source>
        <dbReference type="SAM" id="SignalP"/>
    </source>
</evidence>
<feature type="domain" description="TonB-dependent receptor plug" evidence="14">
    <location>
        <begin position="141"/>
        <end position="235"/>
    </location>
</feature>
<evidence type="ECO:0000259" key="13">
    <source>
        <dbReference type="Pfam" id="PF00593"/>
    </source>
</evidence>
<dbReference type="OrthoDB" id="9805434at2"/>
<keyword evidence="9 10" id="KW-0998">Cell outer membrane</keyword>
<dbReference type="Gene3D" id="2.40.170.20">
    <property type="entry name" value="TonB-dependent receptor, beta-barrel domain"/>
    <property type="match status" value="1"/>
</dbReference>
<dbReference type="PANTHER" id="PTHR30069">
    <property type="entry name" value="TONB-DEPENDENT OUTER MEMBRANE RECEPTOR"/>
    <property type="match status" value="1"/>
</dbReference>
<evidence type="ECO:0000256" key="4">
    <source>
        <dbReference type="ARBA" id="ARBA00022692"/>
    </source>
</evidence>
<evidence type="ECO:0000256" key="2">
    <source>
        <dbReference type="ARBA" id="ARBA00022448"/>
    </source>
</evidence>
<evidence type="ECO:0000313" key="15">
    <source>
        <dbReference type="EMBL" id="PAP78725.1"/>
    </source>
</evidence>
<gene>
    <name evidence="15" type="ORF">BSZ37_09595</name>
</gene>
<comment type="caution">
    <text evidence="15">The sequence shown here is derived from an EMBL/GenBank/DDBJ whole genome shotgun (WGS) entry which is preliminary data.</text>
</comment>
<keyword evidence="3 10" id="KW-1134">Transmembrane beta strand</keyword>
<evidence type="ECO:0000313" key="16">
    <source>
        <dbReference type="Proteomes" id="UP000216339"/>
    </source>
</evidence>
<dbReference type="InterPro" id="IPR039426">
    <property type="entry name" value="TonB-dep_rcpt-like"/>
</dbReference>
<dbReference type="RefSeq" id="WP_095512356.1">
    <property type="nucleotide sequence ID" value="NZ_MQWD01000001.1"/>
</dbReference>
<evidence type="ECO:0000256" key="10">
    <source>
        <dbReference type="PROSITE-ProRule" id="PRU01360"/>
    </source>
</evidence>
<comment type="subcellular location">
    <subcellularLocation>
        <location evidence="1 10">Cell outer membrane</location>
        <topology evidence="1 10">Multi-pass membrane protein</topology>
    </subcellularLocation>
</comment>
<dbReference type="PANTHER" id="PTHR30069:SF29">
    <property type="entry name" value="HEMOGLOBIN AND HEMOGLOBIN-HAPTOGLOBIN-BINDING PROTEIN 1-RELATED"/>
    <property type="match status" value="1"/>
</dbReference>
<dbReference type="InterPro" id="IPR000531">
    <property type="entry name" value="Beta-barrel_TonB"/>
</dbReference>
<keyword evidence="4 10" id="KW-0812">Transmembrane</keyword>
<comment type="similarity">
    <text evidence="10 11">Belongs to the TonB-dependent receptor family.</text>
</comment>
<dbReference type="GO" id="GO:0009279">
    <property type="term" value="C:cell outer membrane"/>
    <property type="evidence" value="ECO:0007669"/>
    <property type="project" value="UniProtKB-SubCell"/>
</dbReference>
<dbReference type="InterPro" id="IPR037066">
    <property type="entry name" value="Plug_dom_sf"/>
</dbReference>
<keyword evidence="2 10" id="KW-0813">Transport</keyword>
<name>A0A271J6Z8_9BACT</name>
<dbReference type="GO" id="GO:0015344">
    <property type="term" value="F:siderophore uptake transmembrane transporter activity"/>
    <property type="evidence" value="ECO:0007669"/>
    <property type="project" value="TreeGrafter"/>
</dbReference>
<dbReference type="InterPro" id="IPR036942">
    <property type="entry name" value="Beta-barrel_TonB_sf"/>
</dbReference>
<evidence type="ECO:0000256" key="5">
    <source>
        <dbReference type="ARBA" id="ARBA00022729"/>
    </source>
</evidence>
<keyword evidence="5 12" id="KW-0732">Signal</keyword>
<keyword evidence="16" id="KW-1185">Reference proteome</keyword>
<feature type="chain" id="PRO_5012289581" evidence="12">
    <location>
        <begin position="37"/>
        <end position="989"/>
    </location>
</feature>
<accession>A0A271J6Z8</accession>
<dbReference type="InterPro" id="IPR012910">
    <property type="entry name" value="Plug_dom"/>
</dbReference>
<dbReference type="Proteomes" id="UP000216339">
    <property type="component" value="Unassembled WGS sequence"/>
</dbReference>